<dbReference type="PANTHER" id="PTHR47495">
    <property type="entry name" value="ALDEHYDE DEHYDROGENASE"/>
    <property type="match status" value="1"/>
</dbReference>
<dbReference type="InterPro" id="IPR000674">
    <property type="entry name" value="Ald_Oxase/Xan_DH_a/b"/>
</dbReference>
<dbReference type="Gene3D" id="3.90.1170.50">
    <property type="entry name" value="Aldehyde oxidase/xanthine dehydrogenase, a/b hammerhead"/>
    <property type="match status" value="1"/>
</dbReference>
<keyword evidence="3" id="KW-1185">Reference proteome</keyword>
<feature type="domain" description="Aldehyde oxidase/xanthine dehydrogenase a/b hammerhead" evidence="1">
    <location>
        <begin position="207"/>
        <end position="287"/>
    </location>
</feature>
<comment type="caution">
    <text evidence="2">The sequence shown here is derived from an EMBL/GenBank/DDBJ whole genome shotgun (WGS) entry which is preliminary data.</text>
</comment>
<dbReference type="InterPro" id="IPR052516">
    <property type="entry name" value="N-heterocyclic_Hydroxylase"/>
</dbReference>
<dbReference type="SMART" id="SM01008">
    <property type="entry name" value="Ald_Xan_dh_C"/>
    <property type="match status" value="1"/>
</dbReference>
<sequence>MRLPRRRLLRLAGWAAAGLTVAWALPRPALPILPSTAAPGADEGVAWLQLLPDGRLSLMAPLHELGQGSAAGLAQIAAEELNLALEAVDLRSPATAALPRMRFTTGSQGIALHAAPVARAAAALREALRARAAQRLGLPEAALAEVAGGFAAPDGRRLTYAALAAGVPVLLAPGRLAEARLHSFDPRRVKRQVGQPAPLPEARAIVTGMALFTADLRLPGMAYGRCVPPPLAQARLMAVETGPAARLPGVLQVVVDAPRGLVGVVAETPGTLDRAMAALRVTWDRPAPIDAAALARRLDVDHALGQGRLAHRILDEQPAPGAWDIDLRLDLPALHHAAQEPRAALARFGTQDGAETVEVWTGTQDLFVNHRKLAAELGLPEARVMLHGRRVGGAFGGRAQYDVVREAALLARAAGRPVKVVWSRADEFRADRARPPSSHRIRARADATGRLSDWWHAWVTGPVLLTEMLGPPWLVGAARLALADFGATRGILPPYAAPRRRIEMTDVDLPVPTGPWRGLGAGPNTLAIEVAMEALALRLGRDPVAFRLAHLGPGAARLAACLARARDLAAAVTLPPVPGFGRGHACGTYHETSHVACAADVAVDPATRAIRVLRFCCALDIGLAVNPDRVRAQIEGCVMMAIGQLLREEARIDAGGYAARRFADYPMAGPSDVPAIEIALLGDAVTPPAGAGEVALIAAVPALVNAVRDATGHAATRLPIRPADLPDAIPSPAARTP</sequence>
<dbReference type="Pfam" id="PF20256">
    <property type="entry name" value="MoCoBD_2"/>
    <property type="match status" value="2"/>
</dbReference>
<protein>
    <submittedName>
        <fullName evidence="2">Molybdopterin-dependent oxidoreductase</fullName>
    </submittedName>
</protein>
<reference evidence="2 3" key="1">
    <citation type="submission" date="2020-03" db="EMBL/GenBank/DDBJ databases">
        <title>Roseomonas selenitidurans sp. nov. isolated from urban soil.</title>
        <authorList>
            <person name="Liu H."/>
        </authorList>
    </citation>
    <scope>NUCLEOTIDE SEQUENCE [LARGE SCALE GENOMIC DNA]</scope>
    <source>
        <strain evidence="2 3">BU-1</strain>
    </source>
</reference>
<dbReference type="Pfam" id="PF02738">
    <property type="entry name" value="MoCoBD_1"/>
    <property type="match status" value="1"/>
</dbReference>
<dbReference type="PANTHER" id="PTHR47495:SF1">
    <property type="entry name" value="BLL3820 PROTEIN"/>
    <property type="match status" value="1"/>
</dbReference>
<dbReference type="Gene3D" id="3.30.365.10">
    <property type="entry name" value="Aldehyde oxidase/xanthine dehydrogenase, molybdopterin binding domain"/>
    <property type="match status" value="4"/>
</dbReference>
<dbReference type="SUPFAM" id="SSF56003">
    <property type="entry name" value="Molybdenum cofactor-binding domain"/>
    <property type="match status" value="2"/>
</dbReference>
<evidence type="ECO:0000313" key="3">
    <source>
        <dbReference type="Proteomes" id="UP000787635"/>
    </source>
</evidence>
<dbReference type="RefSeq" id="WP_168030938.1">
    <property type="nucleotide sequence ID" value="NZ_JAAVNE010000017.1"/>
</dbReference>
<gene>
    <name evidence="2" type="ORF">HEQ75_12510</name>
</gene>
<evidence type="ECO:0000313" key="2">
    <source>
        <dbReference type="EMBL" id="NKC31681.1"/>
    </source>
</evidence>
<dbReference type="InterPro" id="IPR012368">
    <property type="entry name" value="OxRdtase_Mopterin-bd_su_IorB"/>
</dbReference>
<organism evidence="2 3">
    <name type="scientific">Falsiroseomonas selenitidurans</name>
    <dbReference type="NCBI Taxonomy" id="2716335"/>
    <lineage>
        <taxon>Bacteria</taxon>
        <taxon>Pseudomonadati</taxon>
        <taxon>Pseudomonadota</taxon>
        <taxon>Alphaproteobacteria</taxon>
        <taxon>Acetobacterales</taxon>
        <taxon>Roseomonadaceae</taxon>
        <taxon>Falsiroseomonas</taxon>
    </lineage>
</organism>
<dbReference type="InterPro" id="IPR008274">
    <property type="entry name" value="AldOxase/xan_DH_MoCoBD1"/>
</dbReference>
<dbReference type="PIRSF" id="PIRSF036389">
    <property type="entry name" value="IOR_B"/>
    <property type="match status" value="1"/>
</dbReference>
<evidence type="ECO:0000259" key="1">
    <source>
        <dbReference type="SMART" id="SM01008"/>
    </source>
</evidence>
<accession>A0ABX1E3C6</accession>
<dbReference type="Proteomes" id="UP000787635">
    <property type="component" value="Unassembled WGS sequence"/>
</dbReference>
<proteinExistence type="predicted"/>
<dbReference type="InterPro" id="IPR006311">
    <property type="entry name" value="TAT_signal"/>
</dbReference>
<dbReference type="EMBL" id="JAAVNE010000017">
    <property type="protein sequence ID" value="NKC31681.1"/>
    <property type="molecule type" value="Genomic_DNA"/>
</dbReference>
<dbReference type="InterPro" id="IPR037165">
    <property type="entry name" value="AldOxase/xan_DH_Mopterin-bd_sf"/>
</dbReference>
<name>A0ABX1E3C6_9PROT</name>
<dbReference type="InterPro" id="IPR046867">
    <property type="entry name" value="AldOxase/xan_DH_MoCoBD2"/>
</dbReference>
<dbReference type="PROSITE" id="PS51318">
    <property type="entry name" value="TAT"/>
    <property type="match status" value="1"/>
</dbReference>